<proteinExistence type="inferred from homology"/>
<dbReference type="STRING" id="1344416.A0A139A9L2"/>
<dbReference type="EC" id="5.1.3.15" evidence="3 5"/>
<dbReference type="Pfam" id="PF01263">
    <property type="entry name" value="Aldose_epim"/>
    <property type="match status" value="1"/>
</dbReference>
<evidence type="ECO:0000256" key="1">
    <source>
        <dbReference type="ARBA" id="ARBA00001096"/>
    </source>
</evidence>
<organism evidence="8 9">
    <name type="scientific">Gonapodya prolifera (strain JEL478)</name>
    <name type="common">Monoblepharis prolifera</name>
    <dbReference type="NCBI Taxonomy" id="1344416"/>
    <lineage>
        <taxon>Eukaryota</taxon>
        <taxon>Fungi</taxon>
        <taxon>Fungi incertae sedis</taxon>
        <taxon>Chytridiomycota</taxon>
        <taxon>Chytridiomycota incertae sedis</taxon>
        <taxon>Monoblepharidomycetes</taxon>
        <taxon>Monoblepharidales</taxon>
        <taxon>Gonapodyaceae</taxon>
        <taxon>Gonapodya</taxon>
    </lineage>
</organism>
<dbReference type="InterPro" id="IPR008183">
    <property type="entry name" value="Aldose_1/G6P_1-epimerase"/>
</dbReference>
<gene>
    <name evidence="8" type="ORF">M427DRAFT_58516</name>
</gene>
<dbReference type="InterPro" id="IPR014718">
    <property type="entry name" value="GH-type_carb-bd"/>
</dbReference>
<dbReference type="Gene3D" id="2.70.98.10">
    <property type="match status" value="1"/>
</dbReference>
<feature type="binding site" evidence="7">
    <location>
        <position position="86"/>
    </location>
    <ligand>
        <name>substrate</name>
    </ligand>
</feature>
<feature type="active site" evidence="6">
    <location>
        <position position="160"/>
    </location>
</feature>
<evidence type="ECO:0000313" key="8">
    <source>
        <dbReference type="EMBL" id="KXS13456.1"/>
    </source>
</evidence>
<evidence type="ECO:0000256" key="5">
    <source>
        <dbReference type="PIRNR" id="PIRNR016020"/>
    </source>
</evidence>
<protein>
    <recommendedName>
        <fullName evidence="3 5">Glucose-6-phosphate 1-epimerase</fullName>
        <ecNumber evidence="3 5">5.1.3.15</ecNumber>
    </recommendedName>
</protein>
<keyword evidence="4 5" id="KW-0413">Isomerase</keyword>
<comment type="catalytic activity">
    <reaction evidence="1">
        <text>alpha-D-glucose 6-phosphate = beta-D-glucose 6-phosphate</text>
        <dbReference type="Rhea" id="RHEA:16249"/>
        <dbReference type="ChEBI" id="CHEBI:58225"/>
        <dbReference type="ChEBI" id="CHEBI:58247"/>
        <dbReference type="EC" id="5.1.3.15"/>
    </reaction>
</comment>
<dbReference type="PIRSF" id="PIRSF016020">
    <property type="entry name" value="PHexose_mutarotase"/>
    <property type="match status" value="1"/>
</dbReference>
<accession>A0A139A9L2</accession>
<dbReference type="PANTHER" id="PTHR11122:SF13">
    <property type="entry name" value="GLUCOSE-6-PHOSPHATE 1-EPIMERASE"/>
    <property type="match status" value="1"/>
</dbReference>
<evidence type="ECO:0000256" key="3">
    <source>
        <dbReference type="ARBA" id="ARBA00012083"/>
    </source>
</evidence>
<feature type="active site" evidence="6">
    <location>
        <position position="267"/>
    </location>
</feature>
<evidence type="ECO:0000256" key="6">
    <source>
        <dbReference type="PIRSR" id="PIRSR016020-1"/>
    </source>
</evidence>
<dbReference type="OrthoDB" id="1659429at2759"/>
<keyword evidence="9" id="KW-1185">Reference proteome</keyword>
<dbReference type="PANTHER" id="PTHR11122">
    <property type="entry name" value="APOSPORY-ASSOCIATED PROTEIN C-RELATED"/>
    <property type="match status" value="1"/>
</dbReference>
<sequence>MPSHVSTLPDGKTPRTVTLTRESDSVEIYVFGATVTSWKVAGQEMLFVSPKAVLDGSKAIRGGIPVVFPIFGTDPVIKLPQHGVARTSVWKFGGVTSETSSAVTGVFQLSSESIDPALAAIWPHKFKLTYSVTLGKDSLQTKLDVENVDTAEWSFEALLHNYIAVDDPSRIKIYGLKDASFFDKSHAIPPSQHDYIELNHEIDRVHTVADRSVPIVVETMRSPKGVVRVEREGRGFDSLVLWNPWATKSENIVDLGRDAWSHFICVEPGAVDKSKVTVKPRETWTAKQTIRAA</sequence>
<dbReference type="AlphaFoldDB" id="A0A139A9L2"/>
<dbReference type="GO" id="GO:0005975">
    <property type="term" value="P:carbohydrate metabolic process"/>
    <property type="evidence" value="ECO:0007669"/>
    <property type="project" value="InterPro"/>
</dbReference>
<dbReference type="InterPro" id="IPR011013">
    <property type="entry name" value="Gal_mutarotase_sf_dom"/>
</dbReference>
<reference evidence="8 9" key="1">
    <citation type="journal article" date="2015" name="Genome Biol. Evol.">
        <title>Phylogenomic analyses indicate that early fungi evolved digesting cell walls of algal ancestors of land plants.</title>
        <authorList>
            <person name="Chang Y."/>
            <person name="Wang S."/>
            <person name="Sekimoto S."/>
            <person name="Aerts A.L."/>
            <person name="Choi C."/>
            <person name="Clum A."/>
            <person name="LaButti K.M."/>
            <person name="Lindquist E.A."/>
            <person name="Yee Ngan C."/>
            <person name="Ohm R.A."/>
            <person name="Salamov A.A."/>
            <person name="Grigoriev I.V."/>
            <person name="Spatafora J.W."/>
            <person name="Berbee M.L."/>
        </authorList>
    </citation>
    <scope>NUCLEOTIDE SEQUENCE [LARGE SCALE GENOMIC DNA]</scope>
    <source>
        <strain evidence="8 9">JEL478</strain>
    </source>
</reference>
<evidence type="ECO:0000256" key="4">
    <source>
        <dbReference type="ARBA" id="ARBA00023235"/>
    </source>
</evidence>
<dbReference type="GO" id="GO:0030246">
    <property type="term" value="F:carbohydrate binding"/>
    <property type="evidence" value="ECO:0007669"/>
    <property type="project" value="UniProtKB-UniRule"/>
</dbReference>
<comment type="function">
    <text evidence="5">Catalyzes the interconversion between the alpha and beta anomers from at least three hexose 6-phosphate sugars (Glc6P, Gal6P, and Man6P).</text>
</comment>
<name>A0A139A9L2_GONPJ</name>
<dbReference type="InterPro" id="IPR025532">
    <property type="entry name" value="G6P_1-epimerase"/>
</dbReference>
<evidence type="ECO:0000256" key="2">
    <source>
        <dbReference type="ARBA" id="ARBA00005866"/>
    </source>
</evidence>
<feature type="binding site" evidence="7">
    <location>
        <position position="61"/>
    </location>
    <ligand>
        <name>substrate</name>
    </ligand>
</feature>
<dbReference type="Proteomes" id="UP000070544">
    <property type="component" value="Unassembled WGS sequence"/>
</dbReference>
<evidence type="ECO:0000313" key="9">
    <source>
        <dbReference type="Proteomes" id="UP000070544"/>
    </source>
</evidence>
<feature type="binding site" evidence="7">
    <location>
        <position position="81"/>
    </location>
    <ligand>
        <name>substrate</name>
    </ligand>
</feature>
<dbReference type="GO" id="GO:0047938">
    <property type="term" value="F:glucose-6-phosphate 1-epimerase activity"/>
    <property type="evidence" value="ECO:0007669"/>
    <property type="project" value="UniProtKB-UniRule"/>
</dbReference>
<dbReference type="OMA" id="TQALHSY"/>
<comment type="similarity">
    <text evidence="2 5">Belongs to the glucose-6-phosphate 1-epimerase family.</text>
</comment>
<evidence type="ECO:0000256" key="7">
    <source>
        <dbReference type="PIRSR" id="PIRSR016020-2"/>
    </source>
</evidence>
<dbReference type="EMBL" id="KQ965777">
    <property type="protein sequence ID" value="KXS13456.1"/>
    <property type="molecule type" value="Genomic_DNA"/>
</dbReference>
<dbReference type="CDD" id="cd09020">
    <property type="entry name" value="D-hex-6-P-epi_like"/>
    <property type="match status" value="1"/>
</dbReference>
<dbReference type="GO" id="GO:0005737">
    <property type="term" value="C:cytoplasm"/>
    <property type="evidence" value="ECO:0007669"/>
    <property type="project" value="TreeGrafter"/>
</dbReference>
<dbReference type="SUPFAM" id="SSF74650">
    <property type="entry name" value="Galactose mutarotase-like"/>
    <property type="match status" value="1"/>
</dbReference>